<evidence type="ECO:0000313" key="1">
    <source>
        <dbReference type="Proteomes" id="UP000887566"/>
    </source>
</evidence>
<sequence>MLRRKIDKDLFELYWFYTTQQKRLYNNSNGAASSQLQTLMAYSKKLAEVDHGSAWRNARLQ</sequence>
<organism evidence="1 2">
    <name type="scientific">Plectus sambesii</name>
    <dbReference type="NCBI Taxonomy" id="2011161"/>
    <lineage>
        <taxon>Eukaryota</taxon>
        <taxon>Metazoa</taxon>
        <taxon>Ecdysozoa</taxon>
        <taxon>Nematoda</taxon>
        <taxon>Chromadorea</taxon>
        <taxon>Plectida</taxon>
        <taxon>Plectina</taxon>
        <taxon>Plectoidea</taxon>
        <taxon>Plectidae</taxon>
        <taxon>Plectus</taxon>
    </lineage>
</organism>
<protein>
    <submittedName>
        <fullName evidence="2">Uncharacterized protein</fullName>
    </submittedName>
</protein>
<dbReference type="Proteomes" id="UP000887566">
    <property type="component" value="Unplaced"/>
</dbReference>
<reference evidence="2" key="1">
    <citation type="submission" date="2022-11" db="UniProtKB">
        <authorList>
            <consortium name="WormBaseParasite"/>
        </authorList>
    </citation>
    <scope>IDENTIFICATION</scope>
</reference>
<evidence type="ECO:0000313" key="2">
    <source>
        <dbReference type="WBParaSite" id="PSAMB.scaffold4800size13500.g25266.t1"/>
    </source>
</evidence>
<dbReference type="AlphaFoldDB" id="A0A914WQT9"/>
<proteinExistence type="predicted"/>
<dbReference type="WBParaSite" id="PSAMB.scaffold4800size13500.g25266.t1">
    <property type="protein sequence ID" value="PSAMB.scaffold4800size13500.g25266.t1"/>
    <property type="gene ID" value="PSAMB.scaffold4800size13500.g25266"/>
</dbReference>
<keyword evidence="1" id="KW-1185">Reference proteome</keyword>
<name>A0A914WQT9_9BILA</name>
<accession>A0A914WQT9</accession>